<dbReference type="GO" id="GO:0005509">
    <property type="term" value="F:calcium ion binding"/>
    <property type="evidence" value="ECO:0007669"/>
    <property type="project" value="InterPro"/>
</dbReference>
<organism evidence="3">
    <name type="scientific">marine metagenome</name>
    <dbReference type="NCBI Taxonomy" id="408172"/>
    <lineage>
        <taxon>unclassified sequences</taxon>
        <taxon>metagenomes</taxon>
        <taxon>ecological metagenomes</taxon>
    </lineage>
</organism>
<proteinExistence type="predicted"/>
<evidence type="ECO:0000256" key="1">
    <source>
        <dbReference type="SAM" id="MobiDB-lite"/>
    </source>
</evidence>
<dbReference type="SUPFAM" id="SSF47473">
    <property type="entry name" value="EF-hand"/>
    <property type="match status" value="1"/>
</dbReference>
<dbReference type="InterPro" id="IPR018247">
    <property type="entry name" value="EF_Hand_1_Ca_BS"/>
</dbReference>
<evidence type="ECO:0000313" key="3">
    <source>
        <dbReference type="EMBL" id="SVA42706.1"/>
    </source>
</evidence>
<dbReference type="EMBL" id="UINC01009526">
    <property type="protein sequence ID" value="SVA42706.1"/>
    <property type="molecule type" value="Genomic_DNA"/>
</dbReference>
<feature type="region of interest" description="Disordered" evidence="1">
    <location>
        <begin position="249"/>
        <end position="290"/>
    </location>
</feature>
<sequence>VVPIPDVKFNTKLSAWLIALGLGAVLGFAAEEEIKPEGTHVEIEPIQFGTHTSGKPITIKTIAMNRDGDLLVGISWGEGEMEFAQPRENDGGEGRDRRFRGSGGERRPGVSGGLMQMLPVLSALDENGDGEISNGEIDKAEEALAKLDKNGDGKLTGEELRPNQGQRGRAFGGGQRDRLPVARSDSQAQASDKSSDEIENILEFGTEEEIAELAREIDPRSFFEALRGMDSDDRRKVMGALPEEVRIRFRSRFGGRRPGDRGGERGQSRGRSGRGAGGGDRPERRGNRGPLAIDDLFKHQYGIRVISLDGSVKAEWPMPDDGPHPKMIHACDDGTVYVAGHGKMASYDKNGKRLAMADIDKLSGDKSLAAGMFVSDKHVFLAVGMGNSMRATEDIYRFNRDLTEEKKIIEQQYGCCSHIDMQVMNGELLIAENSRHRVNRFDLDGKPLGRWGKRDRTGIEGFAACCNPVNIDIGPGNILYTAESGIGRIKKYTPEGEYLGVVGYVDTTEFDSGSRLAAQTCYIPIEVNKDASRVYVMDVRANLIRVLALRKK</sequence>
<feature type="compositionally biased region" description="Basic and acidic residues" evidence="1">
    <location>
        <begin position="85"/>
        <end position="96"/>
    </location>
</feature>
<name>A0A381VQU2_9ZZZZ</name>
<dbReference type="PROSITE" id="PS50222">
    <property type="entry name" value="EF_HAND_2"/>
    <property type="match status" value="1"/>
</dbReference>
<gene>
    <name evidence="3" type="ORF">METZ01_LOCUS95560</name>
</gene>
<dbReference type="InterPro" id="IPR002048">
    <property type="entry name" value="EF_hand_dom"/>
</dbReference>
<dbReference type="Gene3D" id="1.10.238.10">
    <property type="entry name" value="EF-hand"/>
    <property type="match status" value="1"/>
</dbReference>
<feature type="compositionally biased region" description="Basic and acidic residues" evidence="1">
    <location>
        <begin position="148"/>
        <end position="161"/>
    </location>
</feature>
<evidence type="ECO:0000259" key="2">
    <source>
        <dbReference type="PROSITE" id="PS50222"/>
    </source>
</evidence>
<dbReference type="PROSITE" id="PS00018">
    <property type="entry name" value="EF_HAND_1"/>
    <property type="match status" value="1"/>
</dbReference>
<feature type="domain" description="EF-hand" evidence="2">
    <location>
        <begin position="135"/>
        <end position="170"/>
    </location>
</feature>
<reference evidence="3" key="1">
    <citation type="submission" date="2018-05" db="EMBL/GenBank/DDBJ databases">
        <authorList>
            <person name="Lanie J.A."/>
            <person name="Ng W.-L."/>
            <person name="Kazmierczak K.M."/>
            <person name="Andrzejewski T.M."/>
            <person name="Davidsen T.M."/>
            <person name="Wayne K.J."/>
            <person name="Tettelin H."/>
            <person name="Glass J.I."/>
            <person name="Rusch D."/>
            <person name="Podicherti R."/>
            <person name="Tsui H.-C.T."/>
            <person name="Winkler M.E."/>
        </authorList>
    </citation>
    <scope>NUCLEOTIDE SEQUENCE</scope>
</reference>
<feature type="region of interest" description="Disordered" evidence="1">
    <location>
        <begin position="148"/>
        <end position="197"/>
    </location>
</feature>
<feature type="compositionally biased region" description="Basic and acidic residues" evidence="1">
    <location>
        <begin position="257"/>
        <end position="267"/>
    </location>
</feature>
<dbReference type="Gene3D" id="2.120.10.30">
    <property type="entry name" value="TolB, C-terminal domain"/>
    <property type="match status" value="1"/>
</dbReference>
<protein>
    <recommendedName>
        <fullName evidence="2">EF-hand domain-containing protein</fullName>
    </recommendedName>
</protein>
<dbReference type="AlphaFoldDB" id="A0A381VQU2"/>
<feature type="region of interest" description="Disordered" evidence="1">
    <location>
        <begin position="83"/>
        <end position="113"/>
    </location>
</feature>
<dbReference type="InterPro" id="IPR011042">
    <property type="entry name" value="6-blade_b-propeller_TolB-like"/>
</dbReference>
<accession>A0A381VQU2</accession>
<dbReference type="SUPFAM" id="SSF63829">
    <property type="entry name" value="Calcium-dependent phosphotriesterase"/>
    <property type="match status" value="1"/>
</dbReference>
<feature type="non-terminal residue" evidence="3">
    <location>
        <position position="1"/>
    </location>
</feature>
<dbReference type="InterPro" id="IPR011992">
    <property type="entry name" value="EF-hand-dom_pair"/>
</dbReference>